<evidence type="ECO:0000313" key="2">
    <source>
        <dbReference type="Proteomes" id="UP000358366"/>
    </source>
</evidence>
<dbReference type="EMBL" id="CABHNI010000013">
    <property type="protein sequence ID" value="VUW95871.1"/>
    <property type="molecule type" value="Genomic_DNA"/>
</dbReference>
<reference evidence="1 2" key="1">
    <citation type="submission" date="2019-07" db="EMBL/GenBank/DDBJ databases">
        <authorList>
            <person name="Hibberd C M."/>
            <person name="Gehrig L. J."/>
            <person name="Chang H.-W."/>
            <person name="Venkatesh S."/>
        </authorList>
    </citation>
    <scope>NUCLEOTIDE SEQUENCE [LARGE SCALE GENOMIC DNA]</scope>
    <source>
        <strain evidence="1">Dorea_formicigenerans_SSTS_Bg7063</strain>
    </source>
</reference>
<organism evidence="1 2">
    <name type="scientific">Dorea formicigenerans</name>
    <dbReference type="NCBI Taxonomy" id="39486"/>
    <lineage>
        <taxon>Bacteria</taxon>
        <taxon>Bacillati</taxon>
        <taxon>Bacillota</taxon>
        <taxon>Clostridia</taxon>
        <taxon>Lachnospirales</taxon>
        <taxon>Lachnospiraceae</taxon>
        <taxon>Dorea</taxon>
    </lineage>
</organism>
<proteinExistence type="predicted"/>
<evidence type="ECO:0000313" key="1">
    <source>
        <dbReference type="EMBL" id="VUW95871.1"/>
    </source>
</evidence>
<dbReference type="Proteomes" id="UP000358366">
    <property type="component" value="Unassembled WGS sequence"/>
</dbReference>
<dbReference type="AlphaFoldDB" id="A0A564SLB7"/>
<accession>A0A564SLB7</accession>
<name>A0A564SLB7_9FIRM</name>
<sequence length="89" mass="10690">MGLTLREGNREYFYSQLDRLFPYLKDKYIQTYGMQYQINSPNNAILMKLFHQICEDNGIVHDNKIIFEYLSKFEEKSKGIQLKLFDDIL</sequence>
<gene>
    <name evidence="1" type="ORF">DFSSTS7063_00527</name>
</gene>
<protein>
    <submittedName>
        <fullName evidence="1">Uncharacterized protein</fullName>
    </submittedName>
</protein>